<dbReference type="InterPro" id="IPR035919">
    <property type="entry name" value="EAL_sf"/>
</dbReference>
<name>A0A3B0VX01_9ZZZZ</name>
<reference evidence="2" key="1">
    <citation type="submission" date="2018-06" db="EMBL/GenBank/DDBJ databases">
        <authorList>
            <person name="Zhirakovskaya E."/>
        </authorList>
    </citation>
    <scope>NUCLEOTIDE SEQUENCE</scope>
</reference>
<organism evidence="2">
    <name type="scientific">hydrothermal vent metagenome</name>
    <dbReference type="NCBI Taxonomy" id="652676"/>
    <lineage>
        <taxon>unclassified sequences</taxon>
        <taxon>metagenomes</taxon>
        <taxon>ecological metagenomes</taxon>
    </lineage>
</organism>
<evidence type="ECO:0000259" key="1">
    <source>
        <dbReference type="PROSITE" id="PS50883"/>
    </source>
</evidence>
<dbReference type="GO" id="GO:0071111">
    <property type="term" value="F:cyclic-guanylate-specific phosphodiesterase activity"/>
    <property type="evidence" value="ECO:0007669"/>
    <property type="project" value="InterPro"/>
</dbReference>
<proteinExistence type="predicted"/>
<dbReference type="Pfam" id="PF00563">
    <property type="entry name" value="EAL"/>
    <property type="match status" value="1"/>
</dbReference>
<dbReference type="InterPro" id="IPR050706">
    <property type="entry name" value="Cyclic-di-GMP_PDE-like"/>
</dbReference>
<sequence>MVAEGVETEEQRIYLSQKGCDYFQGYLFCRPVPAKDIERILDKRAEILKNN</sequence>
<dbReference type="EMBL" id="UOFA01000002">
    <property type="protein sequence ID" value="VAW43652.1"/>
    <property type="molecule type" value="Genomic_DNA"/>
</dbReference>
<dbReference type="PANTHER" id="PTHR33121:SF79">
    <property type="entry name" value="CYCLIC DI-GMP PHOSPHODIESTERASE PDED-RELATED"/>
    <property type="match status" value="1"/>
</dbReference>
<dbReference type="InterPro" id="IPR001633">
    <property type="entry name" value="EAL_dom"/>
</dbReference>
<feature type="domain" description="EAL" evidence="1">
    <location>
        <begin position="1"/>
        <end position="45"/>
    </location>
</feature>
<protein>
    <recommendedName>
        <fullName evidence="1">EAL domain-containing protein</fullName>
    </recommendedName>
</protein>
<dbReference type="PROSITE" id="PS50883">
    <property type="entry name" value="EAL"/>
    <property type="match status" value="1"/>
</dbReference>
<dbReference type="PANTHER" id="PTHR33121">
    <property type="entry name" value="CYCLIC DI-GMP PHOSPHODIESTERASE PDEF"/>
    <property type="match status" value="1"/>
</dbReference>
<evidence type="ECO:0000313" key="2">
    <source>
        <dbReference type="EMBL" id="VAW43652.1"/>
    </source>
</evidence>
<dbReference type="Gene3D" id="3.20.20.450">
    <property type="entry name" value="EAL domain"/>
    <property type="match status" value="1"/>
</dbReference>
<dbReference type="AlphaFoldDB" id="A0A3B0VX01"/>
<accession>A0A3B0VX01</accession>
<gene>
    <name evidence="2" type="ORF">MNBD_GAMMA02-1021</name>
</gene>
<dbReference type="SUPFAM" id="SSF141868">
    <property type="entry name" value="EAL domain-like"/>
    <property type="match status" value="1"/>
</dbReference>